<comment type="caution">
    <text evidence="2">The sequence shown here is derived from an EMBL/GenBank/DDBJ whole genome shotgun (WGS) entry which is preliminary data.</text>
</comment>
<gene>
    <name evidence="2" type="ORF">F4Y60_07710</name>
</gene>
<reference evidence="2" key="1">
    <citation type="submission" date="2019-09" db="EMBL/GenBank/DDBJ databases">
        <title>Characterisation of the sponge microbiome using genome-centric metagenomics.</title>
        <authorList>
            <person name="Engelberts J.P."/>
            <person name="Robbins S.J."/>
            <person name="De Goeij J.M."/>
            <person name="Aranda M."/>
            <person name="Bell S.C."/>
            <person name="Webster N.S."/>
        </authorList>
    </citation>
    <scope>NUCLEOTIDE SEQUENCE</scope>
    <source>
        <strain evidence="2">SB0664_bin_43</strain>
    </source>
</reference>
<feature type="compositionally biased region" description="Basic and acidic residues" evidence="1">
    <location>
        <begin position="271"/>
        <end position="281"/>
    </location>
</feature>
<name>A0A6B0XZ14_9RHOB</name>
<dbReference type="InterPro" id="IPR014942">
    <property type="entry name" value="AbiEii"/>
</dbReference>
<dbReference type="AlphaFoldDB" id="A0A6B0XZ14"/>
<dbReference type="EMBL" id="VXRY01000304">
    <property type="protein sequence ID" value="MXY33964.1"/>
    <property type="molecule type" value="Genomic_DNA"/>
</dbReference>
<accession>A0A6B0XZ14</accession>
<evidence type="ECO:0000256" key="1">
    <source>
        <dbReference type="SAM" id="MobiDB-lite"/>
    </source>
</evidence>
<dbReference type="Pfam" id="PF08843">
    <property type="entry name" value="AbiEii"/>
    <property type="match status" value="1"/>
</dbReference>
<evidence type="ECO:0008006" key="3">
    <source>
        <dbReference type="Google" id="ProtNLM"/>
    </source>
</evidence>
<evidence type="ECO:0000313" key="2">
    <source>
        <dbReference type="EMBL" id="MXY33964.1"/>
    </source>
</evidence>
<protein>
    <recommendedName>
        <fullName evidence="3">Nucleotidyl transferase AbiEii/AbiGii toxin family protein</fullName>
    </recommendedName>
</protein>
<sequence>MPLTDLQKRILRAVAANRDPENYVAGGAVLNVDTDRFSDDIDLFSDRKEDLDRVAGWDENSLRQAGLSVKWHRRNDTFRRALVGTDRDSTRMDWSFDSDYRFFPTERDEIFGYRLHPVDQATNKIIAAVDRSETRDILDLKTISESILPLGPVAWAAAEKTPGRSPDMIIQELRRRAVLRQEQIDEENLVREIDAGDLNNWLRAECDRAQKWIGSIPPQFEFGLFLDSQGTPCTPDFGNFDPGDYRIHTGARAGAWPTSPEISSEMLKASVARDGDDGADP</sequence>
<feature type="region of interest" description="Disordered" evidence="1">
    <location>
        <begin position="253"/>
        <end position="281"/>
    </location>
</feature>
<proteinExistence type="predicted"/>
<organism evidence="2">
    <name type="scientific">Boseongicola sp. SB0664_bin_43</name>
    <dbReference type="NCBI Taxonomy" id="2604844"/>
    <lineage>
        <taxon>Bacteria</taxon>
        <taxon>Pseudomonadati</taxon>
        <taxon>Pseudomonadota</taxon>
        <taxon>Alphaproteobacteria</taxon>
        <taxon>Rhodobacterales</taxon>
        <taxon>Paracoccaceae</taxon>
        <taxon>Boseongicola</taxon>
    </lineage>
</organism>